<feature type="domain" description="WCX" evidence="3">
    <location>
        <begin position="236"/>
        <end position="311"/>
    </location>
</feature>
<feature type="domain" description="WYL" evidence="2">
    <location>
        <begin position="140"/>
        <end position="208"/>
    </location>
</feature>
<dbReference type="PANTHER" id="PTHR34580">
    <property type="match status" value="1"/>
</dbReference>
<organism evidence="4 5">
    <name type="scientific">Paenibacillus durus</name>
    <name type="common">Paenibacillus azotofixans</name>
    <dbReference type="NCBI Taxonomy" id="44251"/>
    <lineage>
        <taxon>Bacteria</taxon>
        <taxon>Bacillati</taxon>
        <taxon>Bacillota</taxon>
        <taxon>Bacilli</taxon>
        <taxon>Bacillales</taxon>
        <taxon>Paenibacillaceae</taxon>
        <taxon>Paenibacillus</taxon>
    </lineage>
</organism>
<dbReference type="Pfam" id="PF08279">
    <property type="entry name" value="HTH_11"/>
    <property type="match status" value="1"/>
</dbReference>
<dbReference type="InterPro" id="IPR051534">
    <property type="entry name" value="CBASS_pafABC_assoc_protein"/>
</dbReference>
<dbReference type="PIRSF" id="PIRSF016838">
    <property type="entry name" value="PafC"/>
    <property type="match status" value="1"/>
</dbReference>
<dbReference type="Pfam" id="PF25583">
    <property type="entry name" value="WCX"/>
    <property type="match status" value="1"/>
</dbReference>
<proteinExistence type="predicted"/>
<dbReference type="InterPro" id="IPR057727">
    <property type="entry name" value="WCX_dom"/>
</dbReference>
<feature type="domain" description="Helix-turn-helix type 11" evidence="1">
    <location>
        <begin position="7"/>
        <end position="59"/>
    </location>
</feature>
<sequence>MIDKVIRIFKIINAIQAKPGISAPELAEKCEVTTRTIYRDMDIITLIAPVTNEGRGTGYRFMGKFFMYPLNFSEQEELVFSLLPSVLDNEKLPPGFETAYDKVMSTHYREKRKQNSRVIGEIAEIIQMGTPAYRQENPNFLQPIIEAILEQKTIQAIYHTQYRDETSERRIDPYYLVPREQRFYLIGYCHKSQGIRTFRISRFQQVEITDELFDKSHFNIRQYLKNTWSINRGNKNVRFKIRFSPSVARYIKEEELFVQPWMKDLGDGSLIFEVTLNNEDEFMKWVLQYGPDAEILEPLHVRESLKQKLNQWVEMYG</sequence>
<evidence type="ECO:0000259" key="1">
    <source>
        <dbReference type="Pfam" id="PF08279"/>
    </source>
</evidence>
<reference evidence="4 5" key="1">
    <citation type="submission" date="2014-08" db="EMBL/GenBank/DDBJ databases">
        <title>Comparative genomics of the Paenibacillus odorifer group.</title>
        <authorList>
            <person name="den Bakker H.C."/>
            <person name="Tsai Y.-C."/>
            <person name="Martin N."/>
            <person name="Korlach J."/>
            <person name="Wiedmann M."/>
        </authorList>
    </citation>
    <scope>NUCLEOTIDE SEQUENCE [LARGE SCALE GENOMIC DNA]</scope>
    <source>
        <strain evidence="4 5">DSM 1735</strain>
    </source>
</reference>
<dbReference type="InterPro" id="IPR013196">
    <property type="entry name" value="HTH_11"/>
</dbReference>
<dbReference type="Pfam" id="PF13280">
    <property type="entry name" value="WYL"/>
    <property type="match status" value="1"/>
</dbReference>
<dbReference type="KEGG" id="pdu:PDUR_05430"/>
<dbReference type="InterPro" id="IPR036388">
    <property type="entry name" value="WH-like_DNA-bd_sf"/>
</dbReference>
<evidence type="ECO:0000313" key="5">
    <source>
        <dbReference type="Proteomes" id="UP000029409"/>
    </source>
</evidence>
<keyword evidence="5" id="KW-1185">Reference proteome</keyword>
<name>A0A089HM94_PAEDU</name>
<accession>A0A089HM94</accession>
<evidence type="ECO:0000259" key="3">
    <source>
        <dbReference type="Pfam" id="PF25583"/>
    </source>
</evidence>
<evidence type="ECO:0000313" key="4">
    <source>
        <dbReference type="EMBL" id="AIQ11473.1"/>
    </source>
</evidence>
<dbReference type="STRING" id="44251.PDUR_05430"/>
<dbReference type="OrthoDB" id="9815009at2"/>
<protein>
    <submittedName>
        <fullName evidence="4">Transcriptional regulator</fullName>
    </submittedName>
</protein>
<dbReference type="Gene3D" id="1.10.10.10">
    <property type="entry name" value="Winged helix-like DNA-binding domain superfamily/Winged helix DNA-binding domain"/>
    <property type="match status" value="1"/>
</dbReference>
<gene>
    <name evidence="4" type="ORF">PDUR_05430</name>
</gene>
<dbReference type="InterPro" id="IPR028349">
    <property type="entry name" value="PafC-like"/>
</dbReference>
<dbReference type="RefSeq" id="WP_042205384.1">
    <property type="nucleotide sequence ID" value="NZ_CP009288.1"/>
</dbReference>
<dbReference type="InterPro" id="IPR026881">
    <property type="entry name" value="WYL_dom"/>
</dbReference>
<evidence type="ECO:0000259" key="2">
    <source>
        <dbReference type="Pfam" id="PF13280"/>
    </source>
</evidence>
<dbReference type="Proteomes" id="UP000029409">
    <property type="component" value="Chromosome"/>
</dbReference>
<dbReference type="EMBL" id="CP009288">
    <property type="protein sequence ID" value="AIQ11473.1"/>
    <property type="molecule type" value="Genomic_DNA"/>
</dbReference>
<dbReference type="AlphaFoldDB" id="A0A089HM94"/>
<dbReference type="PROSITE" id="PS52050">
    <property type="entry name" value="WYL"/>
    <property type="match status" value="1"/>
</dbReference>
<dbReference type="PANTHER" id="PTHR34580:SF1">
    <property type="entry name" value="PROTEIN PAFC"/>
    <property type="match status" value="1"/>
</dbReference>
<dbReference type="eggNOG" id="COG2378">
    <property type="taxonomic scope" value="Bacteria"/>
</dbReference>